<evidence type="ECO:0000313" key="4">
    <source>
        <dbReference type="Proteomes" id="UP000289260"/>
    </source>
</evidence>
<dbReference type="Gene3D" id="3.40.50.720">
    <property type="entry name" value="NAD(P)-binding Rossmann-like Domain"/>
    <property type="match status" value="1"/>
</dbReference>
<reference evidence="3 4" key="1">
    <citation type="submission" date="2019-02" db="EMBL/GenBank/DDBJ databases">
        <authorList>
            <person name="Sun L."/>
            <person name="Pan D."/>
            <person name="Wu X."/>
        </authorList>
    </citation>
    <scope>NUCLEOTIDE SEQUENCE [LARGE SCALE GENOMIC DNA]</scope>
    <source>
        <strain evidence="3 4">JW-1</strain>
    </source>
</reference>
<dbReference type="KEGG" id="ltr:EVS81_02930"/>
<dbReference type="PANTHER" id="PTHR42760:SF40">
    <property type="entry name" value="3-OXOACYL-[ACYL-CARRIER-PROTEIN] REDUCTASE, CHLOROPLASTIC"/>
    <property type="match status" value="1"/>
</dbReference>
<keyword evidence="4" id="KW-1185">Reference proteome</keyword>
<dbReference type="GO" id="GO:0030497">
    <property type="term" value="P:fatty acid elongation"/>
    <property type="evidence" value="ECO:0007669"/>
    <property type="project" value="TreeGrafter"/>
</dbReference>
<organism evidence="3 4">
    <name type="scientific">Leucobacter triazinivorans</name>
    <dbReference type="NCBI Taxonomy" id="1784719"/>
    <lineage>
        <taxon>Bacteria</taxon>
        <taxon>Bacillati</taxon>
        <taxon>Actinomycetota</taxon>
        <taxon>Actinomycetes</taxon>
        <taxon>Micrococcales</taxon>
        <taxon>Microbacteriaceae</taxon>
        <taxon>Leucobacter</taxon>
    </lineage>
</organism>
<dbReference type="PRINTS" id="PR00080">
    <property type="entry name" value="SDRFAMILY"/>
</dbReference>
<dbReference type="Pfam" id="PF00106">
    <property type="entry name" value="adh_short"/>
    <property type="match status" value="1"/>
</dbReference>
<dbReference type="InterPro" id="IPR002347">
    <property type="entry name" value="SDR_fam"/>
</dbReference>
<proteinExistence type="inferred from homology"/>
<dbReference type="SUPFAM" id="SSF51735">
    <property type="entry name" value="NAD(P)-binding Rossmann-fold domains"/>
    <property type="match status" value="1"/>
</dbReference>
<evidence type="ECO:0000313" key="3">
    <source>
        <dbReference type="EMBL" id="QBE47909.1"/>
    </source>
</evidence>
<dbReference type="PANTHER" id="PTHR42760">
    <property type="entry name" value="SHORT-CHAIN DEHYDROGENASES/REDUCTASES FAMILY MEMBER"/>
    <property type="match status" value="1"/>
</dbReference>
<name>A0A4V0Z1C3_9MICO</name>
<comment type="similarity">
    <text evidence="1 2">Belongs to the short-chain dehydrogenases/reductases (SDR) family.</text>
</comment>
<dbReference type="Proteomes" id="UP000289260">
    <property type="component" value="Chromosome"/>
</dbReference>
<gene>
    <name evidence="3" type="ORF">EVS81_02930</name>
</gene>
<sequence>MSRVAVVTGAAGGVGSAVSRRLRGAGWLVAGVDRAPAPGADLSLPFDVSDHREFAAAVVSVERELGPVDALVSAAGHYESIPFAEVTDDQAERMLRVHLGGFFAGSRAVLPAMLERGTGAIVAIASELAVGGGARDSHYAAAKGAVLGAAKSLAAEVAPAGIRVNAVAPGPTDTPMLPPDSPWRDTAYLSTLPARALAHPDEVALCVHYLLDSADFVTGETLHPNSGAVI</sequence>
<accession>A0A4V0Z1C3</accession>
<dbReference type="PRINTS" id="PR00081">
    <property type="entry name" value="GDHRDH"/>
</dbReference>
<protein>
    <submittedName>
        <fullName evidence="3">SDR family oxidoreductase</fullName>
    </submittedName>
</protein>
<dbReference type="InterPro" id="IPR036291">
    <property type="entry name" value="NAD(P)-bd_dom_sf"/>
</dbReference>
<dbReference type="RefSeq" id="WP_130109058.1">
    <property type="nucleotide sequence ID" value="NZ_CP035806.1"/>
</dbReference>
<dbReference type="OrthoDB" id="286404at2"/>
<evidence type="ECO:0000256" key="1">
    <source>
        <dbReference type="ARBA" id="ARBA00006484"/>
    </source>
</evidence>
<dbReference type="GO" id="GO:0016616">
    <property type="term" value="F:oxidoreductase activity, acting on the CH-OH group of donors, NAD or NADP as acceptor"/>
    <property type="evidence" value="ECO:0007669"/>
    <property type="project" value="TreeGrafter"/>
</dbReference>
<dbReference type="AlphaFoldDB" id="A0A4V0Z1C3"/>
<evidence type="ECO:0000256" key="2">
    <source>
        <dbReference type="RuleBase" id="RU000363"/>
    </source>
</evidence>
<dbReference type="CDD" id="cd05233">
    <property type="entry name" value="SDR_c"/>
    <property type="match status" value="1"/>
</dbReference>
<dbReference type="EMBL" id="CP035806">
    <property type="protein sequence ID" value="QBE47909.1"/>
    <property type="molecule type" value="Genomic_DNA"/>
</dbReference>